<accession>A0ABN9BXP5</accession>
<dbReference type="Proteomes" id="UP001162483">
    <property type="component" value="Unassembled WGS sequence"/>
</dbReference>
<keyword evidence="2" id="KW-1185">Reference proteome</keyword>
<reference evidence="1" key="1">
    <citation type="submission" date="2023-05" db="EMBL/GenBank/DDBJ databases">
        <authorList>
            <person name="Stuckert A."/>
        </authorList>
    </citation>
    <scope>NUCLEOTIDE SEQUENCE</scope>
</reference>
<organism evidence="1 2">
    <name type="scientific">Staurois parvus</name>
    <dbReference type="NCBI Taxonomy" id="386267"/>
    <lineage>
        <taxon>Eukaryota</taxon>
        <taxon>Metazoa</taxon>
        <taxon>Chordata</taxon>
        <taxon>Craniata</taxon>
        <taxon>Vertebrata</taxon>
        <taxon>Euteleostomi</taxon>
        <taxon>Amphibia</taxon>
        <taxon>Batrachia</taxon>
        <taxon>Anura</taxon>
        <taxon>Neobatrachia</taxon>
        <taxon>Ranoidea</taxon>
        <taxon>Ranidae</taxon>
        <taxon>Staurois</taxon>
    </lineage>
</organism>
<proteinExistence type="predicted"/>
<dbReference type="EMBL" id="CATNWA010006627">
    <property type="protein sequence ID" value="CAI9552509.1"/>
    <property type="molecule type" value="Genomic_DNA"/>
</dbReference>
<gene>
    <name evidence="1" type="ORF">SPARVUS_LOCUS3892628</name>
</gene>
<evidence type="ECO:0000313" key="1">
    <source>
        <dbReference type="EMBL" id="CAI9552509.1"/>
    </source>
</evidence>
<comment type="caution">
    <text evidence="1">The sequence shown here is derived from an EMBL/GenBank/DDBJ whole genome shotgun (WGS) entry which is preliminary data.</text>
</comment>
<sequence>MITEVTWYKAIHNSLGYHVTRCDQSQLTQYFSMATRGTSV</sequence>
<evidence type="ECO:0000313" key="2">
    <source>
        <dbReference type="Proteomes" id="UP001162483"/>
    </source>
</evidence>
<protein>
    <submittedName>
        <fullName evidence="1">Uncharacterized protein</fullName>
    </submittedName>
</protein>
<name>A0ABN9BXP5_9NEOB</name>